<dbReference type="AlphaFoldDB" id="A0A7Y0U121"/>
<reference evidence="1 2" key="1">
    <citation type="submission" date="2020-04" db="EMBL/GenBank/DDBJ databases">
        <title>Antimicrobial susceptibility and clonality of vaginal-derived multi-drug resistant Mobiluncus isolates in China.</title>
        <authorList>
            <person name="Zhang X."/>
        </authorList>
    </citation>
    <scope>NUCLEOTIDE SEQUENCE [LARGE SCALE GENOMIC DNA]</scope>
    <source>
        <strain evidence="1 2">13</strain>
    </source>
</reference>
<protein>
    <submittedName>
        <fullName evidence="1">Uncharacterized protein</fullName>
    </submittedName>
</protein>
<dbReference type="RefSeq" id="WP_169771860.1">
    <property type="nucleotide sequence ID" value="NZ_JABCUR010000004.1"/>
</dbReference>
<name>A0A7Y0U121_9ACTO</name>
<sequence>MRVFVLVRVCQRHPELTIDDVLSAFENHFLHAQRTNGSWLGIGTDSRGRDIEMLYRIENDEVLIYRAFTPPTKKFLREIAQLQRRKH</sequence>
<gene>
    <name evidence="1" type="ORF">HHJ78_05460</name>
</gene>
<dbReference type="EMBL" id="JABCUR010000004">
    <property type="protein sequence ID" value="NMW64990.1"/>
    <property type="molecule type" value="Genomic_DNA"/>
</dbReference>
<proteinExistence type="predicted"/>
<accession>A0A7Y0U121</accession>
<organism evidence="1 2">
    <name type="scientific">Mobiluncus mulieris</name>
    <dbReference type="NCBI Taxonomy" id="2052"/>
    <lineage>
        <taxon>Bacteria</taxon>
        <taxon>Bacillati</taxon>
        <taxon>Actinomycetota</taxon>
        <taxon>Actinomycetes</taxon>
        <taxon>Actinomycetales</taxon>
        <taxon>Actinomycetaceae</taxon>
        <taxon>Mobiluncus</taxon>
    </lineage>
</organism>
<comment type="caution">
    <text evidence="1">The sequence shown here is derived from an EMBL/GenBank/DDBJ whole genome shotgun (WGS) entry which is preliminary data.</text>
</comment>
<evidence type="ECO:0000313" key="1">
    <source>
        <dbReference type="EMBL" id="NMW64990.1"/>
    </source>
</evidence>
<dbReference type="Proteomes" id="UP000578252">
    <property type="component" value="Unassembled WGS sequence"/>
</dbReference>
<evidence type="ECO:0000313" key="2">
    <source>
        <dbReference type="Proteomes" id="UP000578252"/>
    </source>
</evidence>